<evidence type="ECO:0000313" key="2">
    <source>
        <dbReference type="EMBL" id="KAF2735491.1"/>
    </source>
</evidence>
<sequence>MVRHRALGDRLARLTGRLPSPSSMVQPLFLITRCDAQLQPRFITRLSIDQGRPQLARRIGSSYLHLANHVLNRRCRSPLGPAQTGSAREEKRAPPGSTSMHQNVLAVGYGPGGSSNYCCPRAVSLPSRWRRRRCTKSDSHTCTHPATLPPCHPASLHVHAAQRDARLRRTSSIDCSSSITEGHFLIKTRGALGDLVPRLI</sequence>
<dbReference type="Proteomes" id="UP000799444">
    <property type="component" value="Unassembled WGS sequence"/>
</dbReference>
<evidence type="ECO:0000313" key="3">
    <source>
        <dbReference type="Proteomes" id="UP000799444"/>
    </source>
</evidence>
<gene>
    <name evidence="2" type="ORF">EJ04DRAFT_195412</name>
</gene>
<reference evidence="2" key="1">
    <citation type="journal article" date="2020" name="Stud. Mycol.">
        <title>101 Dothideomycetes genomes: a test case for predicting lifestyles and emergence of pathogens.</title>
        <authorList>
            <person name="Haridas S."/>
            <person name="Albert R."/>
            <person name="Binder M."/>
            <person name="Bloem J."/>
            <person name="Labutti K."/>
            <person name="Salamov A."/>
            <person name="Andreopoulos B."/>
            <person name="Baker S."/>
            <person name="Barry K."/>
            <person name="Bills G."/>
            <person name="Bluhm B."/>
            <person name="Cannon C."/>
            <person name="Castanera R."/>
            <person name="Culley D."/>
            <person name="Daum C."/>
            <person name="Ezra D."/>
            <person name="Gonzalez J."/>
            <person name="Henrissat B."/>
            <person name="Kuo A."/>
            <person name="Liang C."/>
            <person name="Lipzen A."/>
            <person name="Lutzoni F."/>
            <person name="Magnuson J."/>
            <person name="Mondo S."/>
            <person name="Nolan M."/>
            <person name="Ohm R."/>
            <person name="Pangilinan J."/>
            <person name="Park H.-J."/>
            <person name="Ramirez L."/>
            <person name="Alfaro M."/>
            <person name="Sun H."/>
            <person name="Tritt A."/>
            <person name="Yoshinaga Y."/>
            <person name="Zwiers L.-H."/>
            <person name="Turgeon B."/>
            <person name="Goodwin S."/>
            <person name="Spatafora J."/>
            <person name="Crous P."/>
            <person name="Grigoriev I."/>
        </authorList>
    </citation>
    <scope>NUCLEOTIDE SEQUENCE</scope>
    <source>
        <strain evidence="2">CBS 125425</strain>
    </source>
</reference>
<comment type="caution">
    <text evidence="2">The sequence shown here is derived from an EMBL/GenBank/DDBJ whole genome shotgun (WGS) entry which is preliminary data.</text>
</comment>
<proteinExistence type="predicted"/>
<evidence type="ECO:0000256" key="1">
    <source>
        <dbReference type="SAM" id="MobiDB-lite"/>
    </source>
</evidence>
<feature type="region of interest" description="Disordered" evidence="1">
    <location>
        <begin position="75"/>
        <end position="102"/>
    </location>
</feature>
<dbReference type="EMBL" id="ML996135">
    <property type="protein sequence ID" value="KAF2735491.1"/>
    <property type="molecule type" value="Genomic_DNA"/>
</dbReference>
<accession>A0A9P4R292</accession>
<name>A0A9P4R292_9PLEO</name>
<dbReference type="AlphaFoldDB" id="A0A9P4R292"/>
<protein>
    <submittedName>
        <fullName evidence="2">Uncharacterized protein</fullName>
    </submittedName>
</protein>
<organism evidence="2 3">
    <name type="scientific">Polyplosphaeria fusca</name>
    <dbReference type="NCBI Taxonomy" id="682080"/>
    <lineage>
        <taxon>Eukaryota</taxon>
        <taxon>Fungi</taxon>
        <taxon>Dikarya</taxon>
        <taxon>Ascomycota</taxon>
        <taxon>Pezizomycotina</taxon>
        <taxon>Dothideomycetes</taxon>
        <taxon>Pleosporomycetidae</taxon>
        <taxon>Pleosporales</taxon>
        <taxon>Tetraplosphaeriaceae</taxon>
        <taxon>Polyplosphaeria</taxon>
    </lineage>
</organism>
<keyword evidence="3" id="KW-1185">Reference proteome</keyword>